<gene>
    <name evidence="1" type="ORF">Mal52_05010</name>
</gene>
<protein>
    <submittedName>
        <fullName evidence="1">Uncharacterized protein</fullName>
    </submittedName>
</protein>
<accession>A0A517ZHU4</accession>
<organism evidence="1 2">
    <name type="scientific">Symmachiella dynata</name>
    <dbReference type="NCBI Taxonomy" id="2527995"/>
    <lineage>
        <taxon>Bacteria</taxon>
        <taxon>Pseudomonadati</taxon>
        <taxon>Planctomycetota</taxon>
        <taxon>Planctomycetia</taxon>
        <taxon>Planctomycetales</taxon>
        <taxon>Planctomycetaceae</taxon>
        <taxon>Symmachiella</taxon>
    </lineage>
</organism>
<sequence>MKTFHPLSLEMVIAIDDELAPFPLLDREVAVAEIVLALLPQQINRYAKIHAARITAELMDQDAAVAN</sequence>
<dbReference type="KEGG" id="sdyn:Mal52_05010"/>
<keyword evidence="2" id="KW-1185">Reference proteome</keyword>
<name>A0A517ZHU4_9PLAN</name>
<dbReference type="EMBL" id="CP036276">
    <property type="protein sequence ID" value="QDU42046.1"/>
    <property type="molecule type" value="Genomic_DNA"/>
</dbReference>
<reference evidence="1 2" key="1">
    <citation type="submission" date="2019-02" db="EMBL/GenBank/DDBJ databases">
        <title>Deep-cultivation of Planctomycetes and their phenomic and genomic characterization uncovers novel biology.</title>
        <authorList>
            <person name="Wiegand S."/>
            <person name="Jogler M."/>
            <person name="Boedeker C."/>
            <person name="Pinto D."/>
            <person name="Vollmers J."/>
            <person name="Rivas-Marin E."/>
            <person name="Kohn T."/>
            <person name="Peeters S.H."/>
            <person name="Heuer A."/>
            <person name="Rast P."/>
            <person name="Oberbeckmann S."/>
            <person name="Bunk B."/>
            <person name="Jeske O."/>
            <person name="Meyerdierks A."/>
            <person name="Storesund J.E."/>
            <person name="Kallscheuer N."/>
            <person name="Luecker S."/>
            <person name="Lage O.M."/>
            <person name="Pohl T."/>
            <person name="Merkel B.J."/>
            <person name="Hornburger P."/>
            <person name="Mueller R.-W."/>
            <person name="Bruemmer F."/>
            <person name="Labrenz M."/>
            <person name="Spormann A.M."/>
            <person name="Op den Camp H."/>
            <person name="Overmann J."/>
            <person name="Amann R."/>
            <person name="Jetten M.S.M."/>
            <person name="Mascher T."/>
            <person name="Medema M.H."/>
            <person name="Devos D.P."/>
            <person name="Kaster A.-K."/>
            <person name="Ovreas L."/>
            <person name="Rohde M."/>
            <person name="Galperin M.Y."/>
            <person name="Jogler C."/>
        </authorList>
    </citation>
    <scope>NUCLEOTIDE SEQUENCE [LARGE SCALE GENOMIC DNA]</scope>
    <source>
        <strain evidence="1 2">Mal52</strain>
    </source>
</reference>
<proteinExistence type="predicted"/>
<dbReference type="AlphaFoldDB" id="A0A517ZHU4"/>
<evidence type="ECO:0000313" key="1">
    <source>
        <dbReference type="EMBL" id="QDU42046.1"/>
    </source>
</evidence>
<dbReference type="RefSeq" id="WP_145374060.1">
    <property type="nucleotide sequence ID" value="NZ_CAXBED010000073.1"/>
</dbReference>
<evidence type="ECO:0000313" key="2">
    <source>
        <dbReference type="Proteomes" id="UP000319383"/>
    </source>
</evidence>
<dbReference type="OrthoDB" id="9878643at2"/>
<dbReference type="Proteomes" id="UP000319383">
    <property type="component" value="Chromosome"/>
</dbReference>